<dbReference type="Pfam" id="PF16038">
    <property type="entry name" value="TMIE"/>
    <property type="match status" value="1"/>
</dbReference>
<evidence type="ECO:0000256" key="2">
    <source>
        <dbReference type="SAM" id="Phobius"/>
    </source>
</evidence>
<dbReference type="EMBL" id="BLXT01001606">
    <property type="protein sequence ID" value="GFN86816.1"/>
    <property type="molecule type" value="Genomic_DNA"/>
</dbReference>
<name>A0AAV3YWU0_9GAST</name>
<sequence>MRNRIISAACTAGESERCVDFRKQKCSHWLEGPASCSVSSVFQACELEEPTDEQQETVTHGDTSTDQHIEDRGIEEEILGPFRTWHIIFTSMFIVITIIVVICCCHSFRIPRTRQEIEDNFQKRVINRNYLRLLERNPDSVVKKTPAKVSTTQSSRQLQLNKEGRSDPPKPISGNHASSRDPNRPVKSNKPRVMSATSIQEEGDDPAAEVRPYSPLAAAKAARLGAATPLALNPRDILALMARRREDGDT</sequence>
<feature type="compositionally biased region" description="Polar residues" evidence="1">
    <location>
        <begin position="148"/>
        <end position="160"/>
    </location>
</feature>
<organism evidence="3 4">
    <name type="scientific">Plakobranchus ocellatus</name>
    <dbReference type="NCBI Taxonomy" id="259542"/>
    <lineage>
        <taxon>Eukaryota</taxon>
        <taxon>Metazoa</taxon>
        <taxon>Spiralia</taxon>
        <taxon>Lophotrochozoa</taxon>
        <taxon>Mollusca</taxon>
        <taxon>Gastropoda</taxon>
        <taxon>Heterobranchia</taxon>
        <taxon>Euthyneura</taxon>
        <taxon>Panpulmonata</taxon>
        <taxon>Sacoglossa</taxon>
        <taxon>Placobranchoidea</taxon>
        <taxon>Plakobranchidae</taxon>
        <taxon>Plakobranchus</taxon>
    </lineage>
</organism>
<evidence type="ECO:0000313" key="4">
    <source>
        <dbReference type="Proteomes" id="UP000735302"/>
    </source>
</evidence>
<dbReference type="PANTHER" id="PTHR28635">
    <property type="entry name" value="TRANSMEMBRANE INNER EAR EXPRESSED PROTEIN"/>
    <property type="match status" value="1"/>
</dbReference>
<feature type="region of interest" description="Disordered" evidence="1">
    <location>
        <begin position="141"/>
        <end position="211"/>
    </location>
</feature>
<protein>
    <submittedName>
        <fullName evidence="3">Transmembrane inner ear expressed protein</fullName>
    </submittedName>
</protein>
<proteinExistence type="predicted"/>
<keyword evidence="2" id="KW-0472">Membrane</keyword>
<dbReference type="PANTHER" id="PTHR28635:SF1">
    <property type="entry name" value="TRANSMEMBRANE INNER EAR EXPRESSED PROTEIN"/>
    <property type="match status" value="1"/>
</dbReference>
<reference evidence="3 4" key="1">
    <citation type="journal article" date="2021" name="Elife">
        <title>Chloroplast acquisition without the gene transfer in kleptoplastic sea slugs, Plakobranchus ocellatus.</title>
        <authorList>
            <person name="Maeda T."/>
            <person name="Takahashi S."/>
            <person name="Yoshida T."/>
            <person name="Shimamura S."/>
            <person name="Takaki Y."/>
            <person name="Nagai Y."/>
            <person name="Toyoda A."/>
            <person name="Suzuki Y."/>
            <person name="Arimoto A."/>
            <person name="Ishii H."/>
            <person name="Satoh N."/>
            <person name="Nishiyama T."/>
            <person name="Hasebe M."/>
            <person name="Maruyama T."/>
            <person name="Minagawa J."/>
            <person name="Obokata J."/>
            <person name="Shigenobu S."/>
        </authorList>
    </citation>
    <scope>NUCLEOTIDE SEQUENCE [LARGE SCALE GENOMIC DNA]</scope>
</reference>
<keyword evidence="2 3" id="KW-0812">Transmembrane</keyword>
<dbReference type="AlphaFoldDB" id="A0AAV3YWU0"/>
<evidence type="ECO:0000313" key="3">
    <source>
        <dbReference type="EMBL" id="GFN86816.1"/>
    </source>
</evidence>
<dbReference type="InterPro" id="IPR032006">
    <property type="entry name" value="TMIE"/>
</dbReference>
<accession>A0AAV3YWU0</accession>
<feature type="transmembrane region" description="Helical" evidence="2">
    <location>
        <begin position="85"/>
        <end position="105"/>
    </location>
</feature>
<gene>
    <name evidence="3" type="ORF">PoB_001332200</name>
</gene>
<dbReference type="Proteomes" id="UP000735302">
    <property type="component" value="Unassembled WGS sequence"/>
</dbReference>
<keyword evidence="4" id="KW-1185">Reference proteome</keyword>
<evidence type="ECO:0000256" key="1">
    <source>
        <dbReference type="SAM" id="MobiDB-lite"/>
    </source>
</evidence>
<keyword evidence="2" id="KW-1133">Transmembrane helix</keyword>
<comment type="caution">
    <text evidence="3">The sequence shown here is derived from an EMBL/GenBank/DDBJ whole genome shotgun (WGS) entry which is preliminary data.</text>
</comment>